<accession>A0A4R7UWD7</accession>
<dbReference type="Gene3D" id="3.30.450.180">
    <property type="match status" value="1"/>
</dbReference>
<dbReference type="PANTHER" id="PTHR35010:SF2">
    <property type="entry name" value="BLL4672 PROTEIN"/>
    <property type="match status" value="1"/>
</dbReference>
<dbReference type="InterPro" id="IPR001387">
    <property type="entry name" value="Cro/C1-type_HTH"/>
</dbReference>
<organism evidence="3 4">
    <name type="scientific">Actinophytocola oryzae</name>
    <dbReference type="NCBI Taxonomy" id="502181"/>
    <lineage>
        <taxon>Bacteria</taxon>
        <taxon>Bacillati</taxon>
        <taxon>Actinomycetota</taxon>
        <taxon>Actinomycetes</taxon>
        <taxon>Pseudonocardiales</taxon>
        <taxon>Pseudonocardiaceae</taxon>
    </lineage>
</organism>
<dbReference type="InterPro" id="IPR010982">
    <property type="entry name" value="Lambda_DNA-bd_dom_sf"/>
</dbReference>
<dbReference type="InterPro" id="IPR041413">
    <property type="entry name" value="MLTR_LBD"/>
</dbReference>
<feature type="region of interest" description="Disordered" evidence="1">
    <location>
        <begin position="85"/>
        <end position="106"/>
    </location>
</feature>
<name>A0A4R7UWD7_9PSEU</name>
<dbReference type="Gene3D" id="1.10.260.40">
    <property type="entry name" value="lambda repressor-like DNA-binding domains"/>
    <property type="match status" value="1"/>
</dbReference>
<dbReference type="RefSeq" id="WP_133908897.1">
    <property type="nucleotide sequence ID" value="NZ_SOCP01000027.1"/>
</dbReference>
<dbReference type="PROSITE" id="PS50943">
    <property type="entry name" value="HTH_CROC1"/>
    <property type="match status" value="1"/>
</dbReference>
<dbReference type="Proteomes" id="UP000294927">
    <property type="component" value="Unassembled WGS sequence"/>
</dbReference>
<protein>
    <submittedName>
        <fullName evidence="3">Helix-turn-helix protein</fullName>
    </submittedName>
</protein>
<dbReference type="PANTHER" id="PTHR35010">
    <property type="entry name" value="BLL4672 PROTEIN-RELATED"/>
    <property type="match status" value="1"/>
</dbReference>
<gene>
    <name evidence="3" type="ORF">CLV71_1274</name>
</gene>
<proteinExistence type="predicted"/>
<reference evidence="3 4" key="1">
    <citation type="submission" date="2019-03" db="EMBL/GenBank/DDBJ databases">
        <title>Genomic Encyclopedia of Archaeal and Bacterial Type Strains, Phase II (KMG-II): from individual species to whole genera.</title>
        <authorList>
            <person name="Goeker M."/>
        </authorList>
    </citation>
    <scope>NUCLEOTIDE SEQUENCE [LARGE SCALE GENOMIC DNA]</scope>
    <source>
        <strain evidence="3 4">DSM 45499</strain>
    </source>
</reference>
<dbReference type="EMBL" id="SOCP01000027">
    <property type="protein sequence ID" value="TDV38561.1"/>
    <property type="molecule type" value="Genomic_DNA"/>
</dbReference>
<dbReference type="AlphaFoldDB" id="A0A4R7UWD7"/>
<evidence type="ECO:0000259" key="2">
    <source>
        <dbReference type="PROSITE" id="PS50943"/>
    </source>
</evidence>
<dbReference type="SMART" id="SM00530">
    <property type="entry name" value="HTH_XRE"/>
    <property type="match status" value="1"/>
</dbReference>
<dbReference type="CDD" id="cd00093">
    <property type="entry name" value="HTH_XRE"/>
    <property type="match status" value="1"/>
</dbReference>
<dbReference type="OrthoDB" id="4790304at2"/>
<dbReference type="Pfam" id="PF13560">
    <property type="entry name" value="HTH_31"/>
    <property type="match status" value="1"/>
</dbReference>
<evidence type="ECO:0000313" key="4">
    <source>
        <dbReference type="Proteomes" id="UP000294927"/>
    </source>
</evidence>
<comment type="caution">
    <text evidence="3">The sequence shown here is derived from an EMBL/GenBank/DDBJ whole genome shotgun (WGS) entry which is preliminary data.</text>
</comment>
<dbReference type="Pfam" id="PF17765">
    <property type="entry name" value="MLTR_LBD"/>
    <property type="match status" value="1"/>
</dbReference>
<evidence type="ECO:0000256" key="1">
    <source>
        <dbReference type="SAM" id="MobiDB-lite"/>
    </source>
</evidence>
<keyword evidence="4" id="KW-1185">Reference proteome</keyword>
<sequence>MASELGRFLHARRARTQPADFGLPAAGVRRVPGLRREELASLAGISPDYYTRIEQGRVRPPQHTLEALAVALRLDDVEREHLRRLGTVDRKPVTTSRRQPRPRDESVRDGVRAILDRFADLPAVVLGRHLDALAWTPVGGALLGLHEAGERNMARRVFLLPEARSLYPDWDSVAVEMVGHLRRVSVARAGEIVLAQLIGELAMVSADFARLWSRHDVHAGVSDHKLFRHAQAGTFELEPEVLTLPRDQQTLCVYRAEPGSTGAEALTLLNTLVASGLTTTGAGDVLSCLDG</sequence>
<dbReference type="SUPFAM" id="SSF47413">
    <property type="entry name" value="lambda repressor-like DNA-binding domains"/>
    <property type="match status" value="1"/>
</dbReference>
<evidence type="ECO:0000313" key="3">
    <source>
        <dbReference type="EMBL" id="TDV38561.1"/>
    </source>
</evidence>
<feature type="domain" description="HTH cro/C1-type" evidence="2">
    <location>
        <begin position="33"/>
        <end position="79"/>
    </location>
</feature>
<dbReference type="GO" id="GO:0003677">
    <property type="term" value="F:DNA binding"/>
    <property type="evidence" value="ECO:0007669"/>
    <property type="project" value="InterPro"/>
</dbReference>